<dbReference type="PATRIC" id="fig|1653479.3.peg.3049"/>
<dbReference type="SUPFAM" id="SSF52091">
    <property type="entry name" value="SpoIIaa-like"/>
    <property type="match status" value="1"/>
</dbReference>
<proteinExistence type="inferred from homology"/>
<reference evidence="4 5" key="1">
    <citation type="journal article" date="2016" name="Genome Announc.">
        <title>Complete Genome and Plasmid Sequences for Rhodococcus fascians D188 and Draft Sequences for Rhodococcus Isolates PBTS 1 and PBTS 2.</title>
        <authorList>
            <person name="Stamler R.A."/>
            <person name="Vereecke D."/>
            <person name="Zhang Y."/>
            <person name="Schilkey F."/>
            <person name="Devitt N."/>
            <person name="Randall J.J."/>
        </authorList>
    </citation>
    <scope>NUCLEOTIDE SEQUENCE [LARGE SCALE GENOMIC DNA]</scope>
    <source>
        <strain evidence="4 5">PBTS2</strain>
    </source>
</reference>
<keyword evidence="5" id="KW-1185">Reference proteome</keyword>
<evidence type="ECO:0000256" key="1">
    <source>
        <dbReference type="ARBA" id="ARBA00009013"/>
    </source>
</evidence>
<dbReference type="Pfam" id="PF01740">
    <property type="entry name" value="STAS"/>
    <property type="match status" value="1"/>
</dbReference>
<protein>
    <recommendedName>
        <fullName evidence="2">Anti-sigma factor antagonist</fullName>
    </recommendedName>
</protein>
<dbReference type="Proteomes" id="UP000076038">
    <property type="component" value="Chromosome"/>
</dbReference>
<dbReference type="EMBL" id="CP015220">
    <property type="protein sequence ID" value="AMY24304.1"/>
    <property type="molecule type" value="Genomic_DNA"/>
</dbReference>
<feature type="domain" description="STAS" evidence="3">
    <location>
        <begin position="17"/>
        <end position="125"/>
    </location>
</feature>
<dbReference type="InterPro" id="IPR003658">
    <property type="entry name" value="Anti-sigma_ant"/>
</dbReference>
<sequence length="136" mass="14179">MTGNLGRMSDDPTGGQFEIVSDVHDATTVITVRGELDLDTIPHLSAAAFPAADAAERGLVVDMTDVSFLSSSAITVLVRVSDRLPESSRMALVAVDGVVVRPVQLSGIDRVMATFTTVPEAVAHVQSSAVDSEGGR</sequence>
<gene>
    <name evidence="4" type="primary">rsfB_4</name>
    <name evidence="4" type="ORF">A3Q41_03013</name>
</gene>
<name>A0A143QN08_RHOFA</name>
<dbReference type="InterPro" id="IPR036513">
    <property type="entry name" value="STAS_dom_sf"/>
</dbReference>
<dbReference type="Gene3D" id="3.30.750.24">
    <property type="entry name" value="STAS domain"/>
    <property type="match status" value="1"/>
</dbReference>
<dbReference type="PANTHER" id="PTHR33495:SF2">
    <property type="entry name" value="ANTI-SIGMA FACTOR ANTAGONIST TM_1081-RELATED"/>
    <property type="match status" value="1"/>
</dbReference>
<evidence type="ECO:0000256" key="2">
    <source>
        <dbReference type="RuleBase" id="RU003749"/>
    </source>
</evidence>
<comment type="similarity">
    <text evidence="1 2">Belongs to the anti-sigma-factor antagonist family.</text>
</comment>
<dbReference type="PROSITE" id="PS50801">
    <property type="entry name" value="STAS"/>
    <property type="match status" value="1"/>
</dbReference>
<evidence type="ECO:0000259" key="3">
    <source>
        <dbReference type="PROSITE" id="PS50801"/>
    </source>
</evidence>
<evidence type="ECO:0000313" key="5">
    <source>
        <dbReference type="Proteomes" id="UP000076038"/>
    </source>
</evidence>
<reference evidence="5" key="2">
    <citation type="submission" date="2016-04" db="EMBL/GenBank/DDBJ databases">
        <title>Complete Genome and Plasmid Sequences for Rhodococcus fascians D188 and Draft Sequences for Rhodococcus spp. Isolates PBTS 1 and PBTS 2.</title>
        <authorList>
            <person name="Stamer R."/>
            <person name="Vereecke D."/>
            <person name="Zhang Y."/>
            <person name="Schilkey F."/>
            <person name="Devitt N."/>
            <person name="Randall J."/>
        </authorList>
    </citation>
    <scope>NUCLEOTIDE SEQUENCE [LARGE SCALE GENOMIC DNA]</scope>
    <source>
        <strain evidence="5">PBTS2</strain>
    </source>
</reference>
<accession>A0A143QN08</accession>
<dbReference type="KEGG" id="rhs:A3Q41_03013"/>
<organism evidence="4 5">
    <name type="scientific">Rhodococcoides fascians</name>
    <name type="common">Rhodococcus fascians</name>
    <dbReference type="NCBI Taxonomy" id="1828"/>
    <lineage>
        <taxon>Bacteria</taxon>
        <taxon>Bacillati</taxon>
        <taxon>Actinomycetota</taxon>
        <taxon>Actinomycetes</taxon>
        <taxon>Mycobacteriales</taxon>
        <taxon>Nocardiaceae</taxon>
        <taxon>Rhodococcoides</taxon>
    </lineage>
</organism>
<dbReference type="CDD" id="cd07043">
    <property type="entry name" value="STAS_anti-anti-sigma_factors"/>
    <property type="match status" value="1"/>
</dbReference>
<dbReference type="PANTHER" id="PTHR33495">
    <property type="entry name" value="ANTI-SIGMA FACTOR ANTAGONIST TM_1081-RELATED-RELATED"/>
    <property type="match status" value="1"/>
</dbReference>
<evidence type="ECO:0000313" key="4">
    <source>
        <dbReference type="EMBL" id="AMY24304.1"/>
    </source>
</evidence>
<dbReference type="AlphaFoldDB" id="A0A143QN08"/>
<dbReference type="GO" id="GO:0043856">
    <property type="term" value="F:anti-sigma factor antagonist activity"/>
    <property type="evidence" value="ECO:0007669"/>
    <property type="project" value="InterPro"/>
</dbReference>
<dbReference type="NCBIfam" id="TIGR00377">
    <property type="entry name" value="ant_ant_sig"/>
    <property type="match status" value="1"/>
</dbReference>
<dbReference type="InterPro" id="IPR002645">
    <property type="entry name" value="STAS_dom"/>
</dbReference>